<dbReference type="PANTHER" id="PTHR24403:SF67">
    <property type="entry name" value="FI01116P-RELATED"/>
    <property type="match status" value="1"/>
</dbReference>
<dbReference type="KEGG" id="cput:CONPUDRAFT_136509"/>
<evidence type="ECO:0000256" key="5">
    <source>
        <dbReference type="PROSITE-ProRule" id="PRU00042"/>
    </source>
</evidence>
<dbReference type="RefSeq" id="XP_007767562.1">
    <property type="nucleotide sequence ID" value="XM_007769372.1"/>
</dbReference>
<dbReference type="Gene3D" id="3.30.160.60">
    <property type="entry name" value="Classic Zinc Finger"/>
    <property type="match status" value="2"/>
</dbReference>
<dbReference type="InterPro" id="IPR013087">
    <property type="entry name" value="Znf_C2H2_type"/>
</dbReference>
<feature type="compositionally biased region" description="Low complexity" evidence="6">
    <location>
        <begin position="240"/>
        <end position="257"/>
    </location>
</feature>
<dbReference type="InterPro" id="IPR050688">
    <property type="entry name" value="Zinc_finger/UBP_domain"/>
</dbReference>
<dbReference type="GO" id="GO:0008270">
    <property type="term" value="F:zinc ion binding"/>
    <property type="evidence" value="ECO:0007669"/>
    <property type="project" value="UniProtKB-KW"/>
</dbReference>
<comment type="caution">
    <text evidence="8">The sequence shown here is derived from an EMBL/GenBank/DDBJ whole genome shotgun (WGS) entry which is preliminary data.</text>
</comment>
<sequence length="558" mass="59754">MLTSPIMSRPGIALPSIREMFPDMDGSSERSTLQPTARLSPQQSTRSPAMRSATDAATMRNADKYHAHSRYATSPYPQYRGSLPSPPPSRSGEAQMHTHSSSPEILHRGPVTTSPAYSFNVLRADPAGSSLEHVASSTSARNHPRATNLAPVAQPTHSMAHTSGIAPVFRVSMPIDMSTARRYHYHEPAPTNAPMTGQVTFREGGEPSSSKHHYSAAPPTHGQAQMMAVHQQHPYPSQGPPSGSAGASASSSIPPGSMLAFSISDPPGRAPTIVDGSRRGFPKIIEQGHAGQHSGNGGGNEGRGKRHECPHCRKRFNRPSSLKIHVNTHTGARPYRCPYPGCGREFNVNSNMRRHWRNHSRVGAGPFPEELDVFVQTHRPDPRSAGQFASINSASAGMVATSHRRAASGASSRAALISPPTTTHSISDGDSDDEPVLLGSGPGPGSVPSRRPYGAMDVDDADPSDGESASEDEDEDERPRKIQVVPSSSSSESEWSRPASPCRQPASSTSQTTYYTHGSHHSRNGHSGDYTYRPSLPAYARSMTDTRVSTALRPAFAT</sequence>
<evidence type="ECO:0000256" key="1">
    <source>
        <dbReference type="ARBA" id="ARBA00022723"/>
    </source>
</evidence>
<protein>
    <recommendedName>
        <fullName evidence="7">C2H2-type domain-containing protein</fullName>
    </recommendedName>
</protein>
<feature type="compositionally biased region" description="Polar residues" evidence="6">
    <location>
        <begin position="505"/>
        <end position="516"/>
    </location>
</feature>
<evidence type="ECO:0000259" key="7">
    <source>
        <dbReference type="PROSITE" id="PS50157"/>
    </source>
</evidence>
<feature type="region of interest" description="Disordered" evidence="6">
    <location>
        <begin position="400"/>
        <end position="533"/>
    </location>
</feature>
<dbReference type="PANTHER" id="PTHR24403">
    <property type="entry name" value="ZINC FINGER PROTEIN"/>
    <property type="match status" value="1"/>
</dbReference>
<evidence type="ECO:0000256" key="3">
    <source>
        <dbReference type="ARBA" id="ARBA00022771"/>
    </source>
</evidence>
<reference evidence="9" key="1">
    <citation type="journal article" date="2012" name="Science">
        <title>The Paleozoic origin of enzymatic lignin decomposition reconstructed from 31 fungal genomes.</title>
        <authorList>
            <person name="Floudas D."/>
            <person name="Binder M."/>
            <person name="Riley R."/>
            <person name="Barry K."/>
            <person name="Blanchette R.A."/>
            <person name="Henrissat B."/>
            <person name="Martinez A.T."/>
            <person name="Otillar R."/>
            <person name="Spatafora J.W."/>
            <person name="Yadav J.S."/>
            <person name="Aerts A."/>
            <person name="Benoit I."/>
            <person name="Boyd A."/>
            <person name="Carlson A."/>
            <person name="Copeland A."/>
            <person name="Coutinho P.M."/>
            <person name="de Vries R.P."/>
            <person name="Ferreira P."/>
            <person name="Findley K."/>
            <person name="Foster B."/>
            <person name="Gaskell J."/>
            <person name="Glotzer D."/>
            <person name="Gorecki P."/>
            <person name="Heitman J."/>
            <person name="Hesse C."/>
            <person name="Hori C."/>
            <person name="Igarashi K."/>
            <person name="Jurgens J.A."/>
            <person name="Kallen N."/>
            <person name="Kersten P."/>
            <person name="Kohler A."/>
            <person name="Kuees U."/>
            <person name="Kumar T.K.A."/>
            <person name="Kuo A."/>
            <person name="LaButti K."/>
            <person name="Larrondo L.F."/>
            <person name="Lindquist E."/>
            <person name="Ling A."/>
            <person name="Lombard V."/>
            <person name="Lucas S."/>
            <person name="Lundell T."/>
            <person name="Martin R."/>
            <person name="McLaughlin D.J."/>
            <person name="Morgenstern I."/>
            <person name="Morin E."/>
            <person name="Murat C."/>
            <person name="Nagy L.G."/>
            <person name="Nolan M."/>
            <person name="Ohm R.A."/>
            <person name="Patyshakuliyeva A."/>
            <person name="Rokas A."/>
            <person name="Ruiz-Duenas F.J."/>
            <person name="Sabat G."/>
            <person name="Salamov A."/>
            <person name="Samejima M."/>
            <person name="Schmutz J."/>
            <person name="Slot J.C."/>
            <person name="St John F."/>
            <person name="Stenlid J."/>
            <person name="Sun H."/>
            <person name="Sun S."/>
            <person name="Syed K."/>
            <person name="Tsang A."/>
            <person name="Wiebenga A."/>
            <person name="Young D."/>
            <person name="Pisabarro A."/>
            <person name="Eastwood D.C."/>
            <person name="Martin F."/>
            <person name="Cullen D."/>
            <person name="Grigoriev I.V."/>
            <person name="Hibbett D.S."/>
        </authorList>
    </citation>
    <scope>NUCLEOTIDE SEQUENCE [LARGE SCALE GENOMIC DNA]</scope>
    <source>
        <strain evidence="9">RWD-64-598 SS2</strain>
    </source>
</reference>
<feature type="region of interest" description="Disordered" evidence="6">
    <location>
        <begin position="1"/>
        <end position="112"/>
    </location>
</feature>
<accession>A0A5M3MRF2</accession>
<feature type="compositionally biased region" description="Polar residues" evidence="6">
    <location>
        <begin position="419"/>
        <end position="428"/>
    </location>
</feature>
<keyword evidence="4" id="KW-0862">Zinc</keyword>
<dbReference type="SMART" id="SM00355">
    <property type="entry name" value="ZnF_C2H2"/>
    <property type="match status" value="2"/>
</dbReference>
<evidence type="ECO:0000313" key="8">
    <source>
        <dbReference type="EMBL" id="EIW81666.1"/>
    </source>
</evidence>
<dbReference type="PROSITE" id="PS00028">
    <property type="entry name" value="ZINC_FINGER_C2H2_1"/>
    <property type="match status" value="2"/>
</dbReference>
<dbReference type="InterPro" id="IPR036236">
    <property type="entry name" value="Znf_C2H2_sf"/>
</dbReference>
<name>A0A5M3MRF2_CONPW</name>
<evidence type="ECO:0000256" key="6">
    <source>
        <dbReference type="SAM" id="MobiDB-lite"/>
    </source>
</evidence>
<feature type="compositionally biased region" description="Acidic residues" evidence="6">
    <location>
        <begin position="457"/>
        <end position="476"/>
    </location>
</feature>
<keyword evidence="9" id="KW-1185">Reference proteome</keyword>
<evidence type="ECO:0000256" key="4">
    <source>
        <dbReference type="ARBA" id="ARBA00022833"/>
    </source>
</evidence>
<dbReference type="AlphaFoldDB" id="A0A5M3MRF2"/>
<proteinExistence type="predicted"/>
<dbReference type="PROSITE" id="PS50157">
    <property type="entry name" value="ZINC_FINGER_C2H2_2"/>
    <property type="match status" value="2"/>
</dbReference>
<feature type="compositionally biased region" description="Polar residues" evidence="6">
    <location>
        <begin position="29"/>
        <end position="47"/>
    </location>
</feature>
<keyword evidence="1" id="KW-0479">Metal-binding</keyword>
<dbReference type="GeneID" id="19200912"/>
<dbReference type="EMBL" id="JH711577">
    <property type="protein sequence ID" value="EIW81666.1"/>
    <property type="molecule type" value="Genomic_DNA"/>
</dbReference>
<feature type="domain" description="C2H2-type" evidence="7">
    <location>
        <begin position="335"/>
        <end position="360"/>
    </location>
</feature>
<dbReference type="Proteomes" id="UP000053558">
    <property type="component" value="Unassembled WGS sequence"/>
</dbReference>
<keyword evidence="3 5" id="KW-0863">Zinc-finger</keyword>
<gene>
    <name evidence="8" type="ORF">CONPUDRAFT_136509</name>
</gene>
<keyword evidence="2" id="KW-0677">Repeat</keyword>
<dbReference type="Pfam" id="PF00096">
    <property type="entry name" value="zf-C2H2"/>
    <property type="match status" value="2"/>
</dbReference>
<feature type="domain" description="C2H2-type" evidence="7">
    <location>
        <begin position="307"/>
        <end position="334"/>
    </location>
</feature>
<dbReference type="OMA" id="HENDYSI"/>
<feature type="region of interest" description="Disordered" evidence="6">
    <location>
        <begin position="187"/>
        <end position="308"/>
    </location>
</feature>
<dbReference type="GO" id="GO:0045944">
    <property type="term" value="P:positive regulation of transcription by RNA polymerase II"/>
    <property type="evidence" value="ECO:0007669"/>
    <property type="project" value="TreeGrafter"/>
</dbReference>
<dbReference type="OrthoDB" id="6077919at2759"/>
<evidence type="ECO:0000313" key="9">
    <source>
        <dbReference type="Proteomes" id="UP000053558"/>
    </source>
</evidence>
<evidence type="ECO:0000256" key="2">
    <source>
        <dbReference type="ARBA" id="ARBA00022737"/>
    </source>
</evidence>
<organism evidence="8 9">
    <name type="scientific">Coniophora puteana (strain RWD-64-598)</name>
    <name type="common">Brown rot fungus</name>
    <dbReference type="NCBI Taxonomy" id="741705"/>
    <lineage>
        <taxon>Eukaryota</taxon>
        <taxon>Fungi</taxon>
        <taxon>Dikarya</taxon>
        <taxon>Basidiomycota</taxon>
        <taxon>Agaricomycotina</taxon>
        <taxon>Agaricomycetes</taxon>
        <taxon>Agaricomycetidae</taxon>
        <taxon>Boletales</taxon>
        <taxon>Coniophorineae</taxon>
        <taxon>Coniophoraceae</taxon>
        <taxon>Coniophora</taxon>
    </lineage>
</organism>
<dbReference type="SUPFAM" id="SSF57667">
    <property type="entry name" value="beta-beta-alpha zinc fingers"/>
    <property type="match status" value="1"/>
</dbReference>
<dbReference type="GO" id="GO:0005634">
    <property type="term" value="C:nucleus"/>
    <property type="evidence" value="ECO:0007669"/>
    <property type="project" value="TreeGrafter"/>
</dbReference>
<dbReference type="FunFam" id="3.30.160.60:FF:000100">
    <property type="entry name" value="Zinc finger 45-like"/>
    <property type="match status" value="1"/>
</dbReference>